<dbReference type="AlphaFoldDB" id="A0AAV5IBK6"/>
<evidence type="ECO:0000313" key="1">
    <source>
        <dbReference type="EMBL" id="GKU96510.1"/>
    </source>
</evidence>
<proteinExistence type="predicted"/>
<accession>A0AAV5IBK6</accession>
<dbReference type="Proteomes" id="UP001054252">
    <property type="component" value="Unassembled WGS sequence"/>
</dbReference>
<name>A0AAV5IBK6_9ROSI</name>
<gene>
    <name evidence="1" type="ORF">SLEP1_g9738</name>
</gene>
<evidence type="ECO:0000313" key="2">
    <source>
        <dbReference type="Proteomes" id="UP001054252"/>
    </source>
</evidence>
<dbReference type="PANTHER" id="PTHR31371:SF2">
    <property type="entry name" value="PLANT_PROTEIN (DUF668)"/>
    <property type="match status" value="1"/>
</dbReference>
<organism evidence="1 2">
    <name type="scientific">Rubroshorea leprosula</name>
    <dbReference type="NCBI Taxonomy" id="152421"/>
    <lineage>
        <taxon>Eukaryota</taxon>
        <taxon>Viridiplantae</taxon>
        <taxon>Streptophyta</taxon>
        <taxon>Embryophyta</taxon>
        <taxon>Tracheophyta</taxon>
        <taxon>Spermatophyta</taxon>
        <taxon>Magnoliopsida</taxon>
        <taxon>eudicotyledons</taxon>
        <taxon>Gunneridae</taxon>
        <taxon>Pentapetalae</taxon>
        <taxon>rosids</taxon>
        <taxon>malvids</taxon>
        <taxon>Malvales</taxon>
        <taxon>Dipterocarpaceae</taxon>
        <taxon>Rubroshorea</taxon>
    </lineage>
</organism>
<dbReference type="EMBL" id="BPVZ01000010">
    <property type="protein sequence ID" value="GKU96510.1"/>
    <property type="molecule type" value="Genomic_DNA"/>
</dbReference>
<comment type="caution">
    <text evidence="1">The sequence shown here is derived from an EMBL/GenBank/DDBJ whole genome shotgun (WGS) entry which is preliminary data.</text>
</comment>
<dbReference type="PANTHER" id="PTHR31371">
    <property type="entry name" value="BNAC09G50660D PROTEIN"/>
    <property type="match status" value="1"/>
</dbReference>
<reference evidence="1 2" key="1">
    <citation type="journal article" date="2021" name="Commun. Biol.">
        <title>The genome of Shorea leprosula (Dipterocarpaceae) highlights the ecological relevance of drought in aseasonal tropical rainforests.</title>
        <authorList>
            <person name="Ng K.K.S."/>
            <person name="Kobayashi M.J."/>
            <person name="Fawcett J.A."/>
            <person name="Hatakeyama M."/>
            <person name="Paape T."/>
            <person name="Ng C.H."/>
            <person name="Ang C.C."/>
            <person name="Tnah L.H."/>
            <person name="Lee C.T."/>
            <person name="Nishiyama T."/>
            <person name="Sese J."/>
            <person name="O'Brien M.J."/>
            <person name="Copetti D."/>
            <person name="Mohd Noor M.I."/>
            <person name="Ong R.C."/>
            <person name="Putra M."/>
            <person name="Sireger I.Z."/>
            <person name="Indrioko S."/>
            <person name="Kosugi Y."/>
            <person name="Izuno A."/>
            <person name="Isagi Y."/>
            <person name="Lee S.L."/>
            <person name="Shimizu K.K."/>
        </authorList>
    </citation>
    <scope>NUCLEOTIDE SEQUENCE [LARGE SCALE GENOMIC DNA]</scope>
    <source>
        <strain evidence="1">214</strain>
    </source>
</reference>
<sequence length="213" mass="24422">MGNQVSATLKHALLLEHSSKKKNPNKQHETIGILSFEGVCNLVSSDENYLMELVLAEKREELNRVASVVSMLGKKCCELALQGFEHVYGDIVNGVIDVRELGFLVKDMEGMVRKMQRYVNCTTNLYNKMDVLNELEQATKKFQHNQHEECHRAFEQKLVWPKQDVRHLKEISLWSQTFDKIVVASVEVLMVQCPESNQSATQSNTQEQNKQTK</sequence>
<protein>
    <recommendedName>
        <fullName evidence="3">DUF3475 domain-containing protein</fullName>
    </recommendedName>
</protein>
<keyword evidence="2" id="KW-1185">Reference proteome</keyword>
<evidence type="ECO:0008006" key="3">
    <source>
        <dbReference type="Google" id="ProtNLM"/>
    </source>
</evidence>